<dbReference type="GO" id="GO:0005524">
    <property type="term" value="F:ATP binding"/>
    <property type="evidence" value="ECO:0007669"/>
    <property type="project" value="InterPro"/>
</dbReference>
<dbReference type="InterPro" id="IPR000719">
    <property type="entry name" value="Prot_kinase_dom"/>
</dbReference>
<dbReference type="HOGENOM" id="CLU_028627_0_0_1"/>
<dbReference type="EMBL" id="KI912111">
    <property type="protein sequence ID" value="ETS83228.1"/>
    <property type="molecule type" value="Genomic_DNA"/>
</dbReference>
<dbReference type="InterPro" id="IPR011009">
    <property type="entry name" value="Kinase-like_dom_sf"/>
</dbReference>
<dbReference type="PANTHER" id="PTHR37542">
    <property type="entry name" value="HELO DOMAIN-CONTAINING PROTEIN-RELATED"/>
    <property type="match status" value="1"/>
</dbReference>
<dbReference type="KEGG" id="pfy:PFICI_05104"/>
<gene>
    <name evidence="2" type="ORF">PFICI_05104</name>
</gene>
<dbReference type="PROSITE" id="PS50011">
    <property type="entry name" value="PROTEIN_KINASE_DOM"/>
    <property type="match status" value="1"/>
</dbReference>
<organism evidence="2 3">
    <name type="scientific">Pestalotiopsis fici (strain W106-1 / CGMCC3.15140)</name>
    <dbReference type="NCBI Taxonomy" id="1229662"/>
    <lineage>
        <taxon>Eukaryota</taxon>
        <taxon>Fungi</taxon>
        <taxon>Dikarya</taxon>
        <taxon>Ascomycota</taxon>
        <taxon>Pezizomycotina</taxon>
        <taxon>Sordariomycetes</taxon>
        <taxon>Xylariomycetidae</taxon>
        <taxon>Amphisphaeriales</taxon>
        <taxon>Sporocadaceae</taxon>
        <taxon>Pestalotiopsis</taxon>
    </lineage>
</organism>
<dbReference type="InParanoid" id="W3XAY6"/>
<sequence length="446" mass="50063">MKSTLDEVIRDMEDWQRRFDPSWYLILRIPDPMIDRALNQHVRKIMTAATARTSIEDMESHVSGTSIRSTNVASQSLSRQSPLINADGVRDALRPNPRYISIFLPEEDLDIVSIPYANAMLARRRGSTGTKWLIINSIQCTPSSNITAMTKDIRGLARKLTQVDPSRFGLLQCKGVIRLLRPPSSRLGPPSTPEIQSFDVVFRSPDGSSAFRCLREDLPKPAKVSLSNRVRIAQQIAQSVNYVHALNFVHKNIRPESILIWDGTGSKFPSTFLVGFDNIRSADGATNLIGDTEWTTNIYRHPTRQGERLLESHKMQHDIYSLGVCLLEIGLWNPLIHYVQQDGAGLSLQKRCRRGTVLDDFVAGREETSSMLSGEPFKKYLVDLANAELPTLVGDRYTDIVVNCLTCLDQKNNGFGDESEMLDEDGILVGVRFIEAVLLRLNEIVV</sequence>
<dbReference type="eggNOG" id="ENOG502QUMI">
    <property type="taxonomic scope" value="Eukaryota"/>
</dbReference>
<name>W3XAY6_PESFW</name>
<dbReference type="RefSeq" id="XP_007831876.1">
    <property type="nucleotide sequence ID" value="XM_007833685.1"/>
</dbReference>
<dbReference type="GeneID" id="19270117"/>
<dbReference type="Gene3D" id="1.10.510.10">
    <property type="entry name" value="Transferase(Phosphotransferase) domain 1"/>
    <property type="match status" value="1"/>
</dbReference>
<keyword evidence="3" id="KW-1185">Reference proteome</keyword>
<dbReference type="STRING" id="1229662.W3XAY6"/>
<dbReference type="OrthoDB" id="1911848at2759"/>
<dbReference type="Proteomes" id="UP000030651">
    <property type="component" value="Unassembled WGS sequence"/>
</dbReference>
<dbReference type="OMA" id="ARFVHKN"/>
<protein>
    <recommendedName>
        <fullName evidence="1">Protein kinase domain-containing protein</fullName>
    </recommendedName>
</protein>
<accession>W3XAY6</accession>
<proteinExistence type="predicted"/>
<evidence type="ECO:0000313" key="2">
    <source>
        <dbReference type="EMBL" id="ETS83228.1"/>
    </source>
</evidence>
<evidence type="ECO:0000259" key="1">
    <source>
        <dbReference type="PROSITE" id="PS50011"/>
    </source>
</evidence>
<reference evidence="3" key="1">
    <citation type="journal article" date="2015" name="BMC Genomics">
        <title>Genomic and transcriptomic analysis of the endophytic fungus Pestalotiopsis fici reveals its lifestyle and high potential for synthesis of natural products.</title>
        <authorList>
            <person name="Wang X."/>
            <person name="Zhang X."/>
            <person name="Liu L."/>
            <person name="Xiang M."/>
            <person name="Wang W."/>
            <person name="Sun X."/>
            <person name="Che Y."/>
            <person name="Guo L."/>
            <person name="Liu G."/>
            <person name="Guo L."/>
            <person name="Wang C."/>
            <person name="Yin W.B."/>
            <person name="Stadler M."/>
            <person name="Zhang X."/>
            <person name="Liu X."/>
        </authorList>
    </citation>
    <scope>NUCLEOTIDE SEQUENCE [LARGE SCALE GENOMIC DNA]</scope>
    <source>
        <strain evidence="3">W106-1 / CGMCC3.15140</strain>
    </source>
</reference>
<dbReference type="PANTHER" id="PTHR37542:SF1">
    <property type="entry name" value="PRION-INHIBITION AND PROPAGATION HELO DOMAIN-CONTAINING PROTEIN"/>
    <property type="match status" value="1"/>
</dbReference>
<evidence type="ECO:0000313" key="3">
    <source>
        <dbReference type="Proteomes" id="UP000030651"/>
    </source>
</evidence>
<dbReference type="AlphaFoldDB" id="W3XAY6"/>
<feature type="domain" description="Protein kinase" evidence="1">
    <location>
        <begin position="117"/>
        <end position="446"/>
    </location>
</feature>
<dbReference type="GO" id="GO:0004672">
    <property type="term" value="F:protein kinase activity"/>
    <property type="evidence" value="ECO:0007669"/>
    <property type="project" value="InterPro"/>
</dbReference>
<dbReference type="SUPFAM" id="SSF56112">
    <property type="entry name" value="Protein kinase-like (PK-like)"/>
    <property type="match status" value="1"/>
</dbReference>